<keyword evidence="2" id="KW-1185">Reference proteome</keyword>
<dbReference type="Proteomes" id="UP000186922">
    <property type="component" value="Unassembled WGS sequence"/>
</dbReference>
<name>A0A1D1W9J4_RAMVA</name>
<proteinExistence type="predicted"/>
<dbReference type="InterPro" id="IPR036305">
    <property type="entry name" value="RGS_sf"/>
</dbReference>
<evidence type="ECO:0000313" key="1">
    <source>
        <dbReference type="EMBL" id="GAV09583.1"/>
    </source>
</evidence>
<reference evidence="1 2" key="1">
    <citation type="journal article" date="2016" name="Nat. Commun.">
        <title>Extremotolerant tardigrade genome and improved radiotolerance of human cultured cells by tardigrade-unique protein.</title>
        <authorList>
            <person name="Hashimoto T."/>
            <person name="Horikawa D.D."/>
            <person name="Saito Y."/>
            <person name="Kuwahara H."/>
            <person name="Kozuka-Hata H."/>
            <person name="Shin-I T."/>
            <person name="Minakuchi Y."/>
            <person name="Ohishi K."/>
            <person name="Motoyama A."/>
            <person name="Aizu T."/>
            <person name="Enomoto A."/>
            <person name="Kondo K."/>
            <person name="Tanaka S."/>
            <person name="Hara Y."/>
            <person name="Koshikawa S."/>
            <person name="Sagara H."/>
            <person name="Miura T."/>
            <person name="Yokobori S."/>
            <person name="Miyagawa K."/>
            <person name="Suzuki Y."/>
            <person name="Kubo T."/>
            <person name="Oyama M."/>
            <person name="Kohara Y."/>
            <person name="Fujiyama A."/>
            <person name="Arakawa K."/>
            <person name="Katayama T."/>
            <person name="Toyoda A."/>
            <person name="Kunieda T."/>
        </authorList>
    </citation>
    <scope>NUCLEOTIDE SEQUENCE [LARGE SCALE GENOMIC DNA]</scope>
    <source>
        <strain evidence="1 2">YOKOZUNA-1</strain>
    </source>
</reference>
<sequence>MVPVGKLTMDEVLEDPLALSFLMSYMEPKNGTPFIHLYLTCAGFRASAEQLLEVLSSLNCDDSLSEVVCNDSFFFQSGQIFFGWFRLLIKSSASKLGNIAFRSGSCCHCYWLAGCATSEKRSCRV</sequence>
<dbReference type="AlphaFoldDB" id="A0A1D1W9J4"/>
<protein>
    <submittedName>
        <fullName evidence="1">Uncharacterized protein</fullName>
    </submittedName>
</protein>
<dbReference type="EMBL" id="BDGG01000024">
    <property type="protein sequence ID" value="GAV09583.1"/>
    <property type="molecule type" value="Genomic_DNA"/>
</dbReference>
<gene>
    <name evidence="1" type="primary">RvY_19091-1</name>
    <name evidence="1" type="synonym">RvY_19091.1</name>
    <name evidence="1" type="ORF">RvY_19091</name>
</gene>
<dbReference type="OrthoDB" id="5772781at2759"/>
<accession>A0A1D1W9J4</accession>
<evidence type="ECO:0000313" key="2">
    <source>
        <dbReference type="Proteomes" id="UP000186922"/>
    </source>
</evidence>
<organism evidence="1 2">
    <name type="scientific">Ramazzottius varieornatus</name>
    <name type="common">Water bear</name>
    <name type="synonym">Tardigrade</name>
    <dbReference type="NCBI Taxonomy" id="947166"/>
    <lineage>
        <taxon>Eukaryota</taxon>
        <taxon>Metazoa</taxon>
        <taxon>Ecdysozoa</taxon>
        <taxon>Tardigrada</taxon>
        <taxon>Eutardigrada</taxon>
        <taxon>Parachela</taxon>
        <taxon>Hypsibioidea</taxon>
        <taxon>Ramazzottiidae</taxon>
        <taxon>Ramazzottius</taxon>
    </lineage>
</organism>
<dbReference type="SUPFAM" id="SSF48097">
    <property type="entry name" value="Regulator of G-protein signaling, RGS"/>
    <property type="match status" value="1"/>
</dbReference>
<comment type="caution">
    <text evidence="1">The sequence shown here is derived from an EMBL/GenBank/DDBJ whole genome shotgun (WGS) entry which is preliminary data.</text>
</comment>